<dbReference type="InterPro" id="IPR007123">
    <property type="entry name" value="Gelsolin-like_dom"/>
</dbReference>
<dbReference type="GO" id="GO:0008270">
    <property type="term" value="F:zinc ion binding"/>
    <property type="evidence" value="ECO:0007669"/>
    <property type="project" value="InterPro"/>
</dbReference>
<dbReference type="GO" id="GO:0070971">
    <property type="term" value="C:endoplasmic reticulum exit site"/>
    <property type="evidence" value="ECO:0007669"/>
    <property type="project" value="TreeGrafter"/>
</dbReference>
<feature type="domain" description="Sec23/Sec24 beta-sandwich" evidence="9">
    <location>
        <begin position="466"/>
        <end position="576"/>
    </location>
</feature>
<dbReference type="STRING" id="181874.A0A409VIG4"/>
<dbReference type="InterPro" id="IPR036175">
    <property type="entry name" value="Sec23/24_helical_dom_sf"/>
</dbReference>
<evidence type="ECO:0000259" key="8">
    <source>
        <dbReference type="Pfam" id="PF04815"/>
    </source>
</evidence>
<dbReference type="InterPro" id="IPR006895">
    <property type="entry name" value="Znf_Sec23_Sec24"/>
</dbReference>
<dbReference type="Gene3D" id="3.40.20.10">
    <property type="entry name" value="Severin"/>
    <property type="match status" value="1"/>
</dbReference>
<feature type="domain" description="Sec23/Sec24 helical" evidence="8">
    <location>
        <begin position="607"/>
        <end position="683"/>
    </location>
</feature>
<evidence type="ECO:0008006" key="12">
    <source>
        <dbReference type="Google" id="ProtNLM"/>
    </source>
</evidence>
<dbReference type="InterPro" id="IPR036180">
    <property type="entry name" value="Gelsolin-like_dom_sf"/>
</dbReference>
<dbReference type="InterPro" id="IPR006900">
    <property type="entry name" value="Sec23/24_helical_dom"/>
</dbReference>
<organism evidence="10 11">
    <name type="scientific">Panaeolus cyanescens</name>
    <dbReference type="NCBI Taxonomy" id="181874"/>
    <lineage>
        <taxon>Eukaryota</taxon>
        <taxon>Fungi</taxon>
        <taxon>Dikarya</taxon>
        <taxon>Basidiomycota</taxon>
        <taxon>Agaricomycotina</taxon>
        <taxon>Agaricomycetes</taxon>
        <taxon>Agaricomycetidae</taxon>
        <taxon>Agaricales</taxon>
        <taxon>Agaricineae</taxon>
        <taxon>Galeropsidaceae</taxon>
        <taxon>Panaeolus</taxon>
    </lineage>
</organism>
<feature type="domain" description="Gelsolin-like" evidence="5">
    <location>
        <begin position="766"/>
        <end position="821"/>
    </location>
</feature>
<dbReference type="Gene3D" id="3.40.50.410">
    <property type="entry name" value="von Willebrand factor, type A domain"/>
    <property type="match status" value="1"/>
</dbReference>
<evidence type="ECO:0000259" key="6">
    <source>
        <dbReference type="Pfam" id="PF04810"/>
    </source>
</evidence>
<dbReference type="InterPro" id="IPR029006">
    <property type="entry name" value="ADF-H/Gelsolin-like_dom_sf"/>
</dbReference>
<evidence type="ECO:0000256" key="1">
    <source>
        <dbReference type="ARBA" id="ARBA00008334"/>
    </source>
</evidence>
<dbReference type="OrthoDB" id="49016at2759"/>
<dbReference type="Proteomes" id="UP000284842">
    <property type="component" value="Unassembled WGS sequence"/>
</dbReference>
<keyword evidence="3" id="KW-0653">Protein transport</keyword>
<keyword evidence="11" id="KW-1185">Reference proteome</keyword>
<dbReference type="Gene3D" id="1.20.120.730">
    <property type="entry name" value="Sec23/Sec24 helical domain"/>
    <property type="match status" value="1"/>
</dbReference>
<feature type="domain" description="Zinc finger Sec23/Sec24-type" evidence="6">
    <location>
        <begin position="126"/>
        <end position="164"/>
    </location>
</feature>
<dbReference type="SUPFAM" id="SSF82754">
    <property type="entry name" value="C-terminal, gelsolin-like domain of Sec23/24"/>
    <property type="match status" value="1"/>
</dbReference>
<dbReference type="InterPro" id="IPR036174">
    <property type="entry name" value="Znf_Sec23_Sec24_sf"/>
</dbReference>
<keyword evidence="2" id="KW-0813">Transport</keyword>
<dbReference type="Pfam" id="PF04815">
    <property type="entry name" value="Sec23_helical"/>
    <property type="match status" value="1"/>
</dbReference>
<dbReference type="PANTHER" id="PTHR13803:SF4">
    <property type="entry name" value="SECRETORY 24CD, ISOFORM C"/>
    <property type="match status" value="1"/>
</dbReference>
<dbReference type="InterPro" id="IPR036465">
    <property type="entry name" value="vWFA_dom_sf"/>
</dbReference>
<dbReference type="Pfam" id="PF04810">
    <property type="entry name" value="zf-Sec23_Sec24"/>
    <property type="match status" value="1"/>
</dbReference>
<evidence type="ECO:0000259" key="5">
    <source>
        <dbReference type="Pfam" id="PF00626"/>
    </source>
</evidence>
<evidence type="ECO:0000259" key="9">
    <source>
        <dbReference type="Pfam" id="PF08033"/>
    </source>
</evidence>
<evidence type="ECO:0000313" key="11">
    <source>
        <dbReference type="Proteomes" id="UP000284842"/>
    </source>
</evidence>
<gene>
    <name evidence="10" type="ORF">CVT24_011950</name>
</gene>
<dbReference type="Pfam" id="PF04811">
    <property type="entry name" value="Sec23_trunk"/>
    <property type="match status" value="1"/>
</dbReference>
<protein>
    <recommendedName>
        <fullName evidence="12">VWFA domain-containing protein</fullName>
    </recommendedName>
</protein>
<dbReference type="SUPFAM" id="SSF81811">
    <property type="entry name" value="Helical domain of Sec23/24"/>
    <property type="match status" value="1"/>
</dbReference>
<dbReference type="Gene3D" id="2.60.40.1670">
    <property type="entry name" value="beta-sandwich domain of Sec23/24"/>
    <property type="match status" value="1"/>
</dbReference>
<dbReference type="Pfam" id="PF08033">
    <property type="entry name" value="Sec23_BS"/>
    <property type="match status" value="1"/>
</dbReference>
<evidence type="ECO:0000256" key="2">
    <source>
        <dbReference type="ARBA" id="ARBA00022448"/>
    </source>
</evidence>
<evidence type="ECO:0000259" key="7">
    <source>
        <dbReference type="Pfam" id="PF04811"/>
    </source>
</evidence>
<dbReference type="GO" id="GO:0090110">
    <property type="term" value="P:COPII-coated vesicle cargo loading"/>
    <property type="evidence" value="ECO:0007669"/>
    <property type="project" value="TreeGrafter"/>
</dbReference>
<reference evidence="10 11" key="1">
    <citation type="journal article" date="2018" name="Evol. Lett.">
        <title>Horizontal gene cluster transfer increased hallucinogenic mushroom diversity.</title>
        <authorList>
            <person name="Reynolds H.T."/>
            <person name="Vijayakumar V."/>
            <person name="Gluck-Thaler E."/>
            <person name="Korotkin H.B."/>
            <person name="Matheny P.B."/>
            <person name="Slot J.C."/>
        </authorList>
    </citation>
    <scope>NUCLEOTIDE SEQUENCE [LARGE SCALE GENOMIC DNA]</scope>
    <source>
        <strain evidence="10 11">2629</strain>
    </source>
</reference>
<dbReference type="EMBL" id="NHTK01006053">
    <property type="protein sequence ID" value="PPQ66006.1"/>
    <property type="molecule type" value="Genomic_DNA"/>
</dbReference>
<dbReference type="PANTHER" id="PTHR13803">
    <property type="entry name" value="SEC24-RELATED PROTEIN"/>
    <property type="match status" value="1"/>
</dbReference>
<dbReference type="SUPFAM" id="SSF81995">
    <property type="entry name" value="beta-sandwich domain of Sec23/24"/>
    <property type="match status" value="1"/>
</dbReference>
<dbReference type="InParanoid" id="A0A409VIG4"/>
<name>A0A409VIG4_9AGAR</name>
<dbReference type="AlphaFoldDB" id="A0A409VIG4"/>
<dbReference type="GO" id="GO:0030127">
    <property type="term" value="C:COPII vesicle coat"/>
    <property type="evidence" value="ECO:0007669"/>
    <property type="project" value="InterPro"/>
</dbReference>
<evidence type="ECO:0000313" key="10">
    <source>
        <dbReference type="EMBL" id="PPQ66006.1"/>
    </source>
</evidence>
<dbReference type="SUPFAM" id="SSF53300">
    <property type="entry name" value="vWA-like"/>
    <property type="match status" value="1"/>
</dbReference>
<dbReference type="SUPFAM" id="SSF82919">
    <property type="entry name" value="Zn-finger domain of Sec23/24"/>
    <property type="match status" value="1"/>
</dbReference>
<dbReference type="InterPro" id="IPR006896">
    <property type="entry name" value="Sec23/24_trunk_dom"/>
</dbReference>
<dbReference type="Gene3D" id="2.30.30.380">
    <property type="entry name" value="Zn-finger domain of Sec23/24"/>
    <property type="match status" value="1"/>
</dbReference>
<evidence type="ECO:0000256" key="4">
    <source>
        <dbReference type="SAM" id="MobiDB-lite"/>
    </source>
</evidence>
<dbReference type="GO" id="GO:0000149">
    <property type="term" value="F:SNARE binding"/>
    <property type="evidence" value="ECO:0007669"/>
    <property type="project" value="TreeGrafter"/>
</dbReference>
<sequence length="901" mass="99675">MYTHSNHIPQPPHSAGTSYQGLRPRIDPAQVPSPIEAIEVDRRSWETRSFMTLPGTHAPLCTSDFTAVDQGNASPKFIRMSTWNMPSTSRLANDCHIPIVAAIQPFAELDPSEDPVPIIDTGPEGPPRCEQCRAYINPWVTWVAGGNRWKCNLCAHETQVSPEYFSNLDANMLRLDHLQRPELNKGVIDFDVSQSSSYWALNPLETISRPYYTPLPTPSGPRPPQPVDFLFMFDVTHTAITSGFLASACESVKSMLFEEMFINPYSRIGIMTFDRTLHFYDLTSDLTPMLVVADLEEVFAPANDVFFVNPQERRSSIESLLDAIPTRFQDFVNVDSCLGSAIRGGLATLQNHTGHIIVFQSTLPTLGAGALPTTPPPENDYYDTDKEKLLHAPRSPTWLAIADECVEAGITVSLFLAPEKYMDVGSVSVVSKQTGGGMFWFPRFVPGRDSAVMKAQISRVVGRMQGYDCDLIVRCSNGLRVKKYHGPFVSTPTQVRVPHLCADTAFVARLEHSSASSLSSLSSPLSSLSSSFSSLSLSPSSALSPRAYAHVQCAVLYTSVEGRRRVRVINLALNVVELAGNVFQYADLETVVGYFAKEGKLGRSLLIREELTEKCASILLGYRKMCAAATKSTQLIIPEAFRALPAYTLALQKTKPLKARQVSSDVRNYHIHRILSMNLRTLMHYLYPRLLALHDLDDVIALPQEVRVSMPAAPNASYDTTAGEGYGNPSYPTQSMATAGEVQENYVTLEKTLMPSCMRAGYFFMEPGGLYLIDNEEQMIFWIGQGVNPKVLNDLFGVDDVSGMDVHMHALPRLPTTLSTQVHNIIEQRRVQRGIPTKMLIARQDMDASEIEFSDMLVEDQNNGAMSYIDYLALVHKQIANVLNNGGAISGGTASIRQTPW</sequence>
<comment type="similarity">
    <text evidence="1">Belongs to the SEC23/SEC24 family. SEC24 subfamily.</text>
</comment>
<dbReference type="InterPro" id="IPR012990">
    <property type="entry name" value="Beta-sandwich_Sec23_24"/>
</dbReference>
<dbReference type="GO" id="GO:0006886">
    <property type="term" value="P:intracellular protein transport"/>
    <property type="evidence" value="ECO:0007669"/>
    <property type="project" value="InterPro"/>
</dbReference>
<accession>A0A409VIG4</accession>
<comment type="caution">
    <text evidence="10">The sequence shown here is derived from an EMBL/GenBank/DDBJ whole genome shotgun (WGS) entry which is preliminary data.</text>
</comment>
<feature type="domain" description="Sec23/Sec24 trunk" evidence="7">
    <location>
        <begin position="224"/>
        <end position="461"/>
    </location>
</feature>
<dbReference type="FunCoup" id="A0A409VIG4">
    <property type="interactions" value="572"/>
</dbReference>
<evidence type="ECO:0000256" key="3">
    <source>
        <dbReference type="ARBA" id="ARBA00022927"/>
    </source>
</evidence>
<feature type="region of interest" description="Disordered" evidence="4">
    <location>
        <begin position="1"/>
        <end position="30"/>
    </location>
</feature>
<dbReference type="InterPro" id="IPR050550">
    <property type="entry name" value="SEC23_SEC24_subfamily"/>
</dbReference>
<dbReference type="Pfam" id="PF00626">
    <property type="entry name" value="Gelsolin"/>
    <property type="match status" value="1"/>
</dbReference>
<proteinExistence type="inferred from homology"/>